<evidence type="ECO:0008006" key="4">
    <source>
        <dbReference type="Google" id="ProtNLM"/>
    </source>
</evidence>
<dbReference type="Proteomes" id="UP000749040">
    <property type="component" value="Unassembled WGS sequence"/>
</dbReference>
<gene>
    <name evidence="2" type="ORF">ITX44_36430</name>
</gene>
<dbReference type="EMBL" id="JADKYB010000030">
    <property type="protein sequence ID" value="MBM9509950.1"/>
    <property type="molecule type" value="Genomic_DNA"/>
</dbReference>
<evidence type="ECO:0000313" key="2">
    <source>
        <dbReference type="EMBL" id="MBM9509950.1"/>
    </source>
</evidence>
<comment type="caution">
    <text evidence="2">The sequence shown here is derived from an EMBL/GenBank/DDBJ whole genome shotgun (WGS) entry which is preliminary data.</text>
</comment>
<sequence length="129" mass="13707">MTDRTETKPRRTTNNAPIPMPGRLAVDFYDNLLKAQKQGPLDQQRPGTAVTATGRITLVKPLDSGRVHVVLTDTDKNSALIDFGPSAADKVWPLLKQGARLTVAGHVTGARPLVPAGIAGYDAQIAGAR</sequence>
<proteinExistence type="predicted"/>
<accession>A0ABS2U2Y1</accession>
<name>A0ABS2U2Y1_9ACTN</name>
<dbReference type="RefSeq" id="WP_205363532.1">
    <property type="nucleotide sequence ID" value="NZ_JADKYB010000030.1"/>
</dbReference>
<evidence type="ECO:0000256" key="1">
    <source>
        <dbReference type="SAM" id="MobiDB-lite"/>
    </source>
</evidence>
<protein>
    <recommendedName>
        <fullName evidence="4">OB-fold nucleic acid binding domain protein</fullName>
    </recommendedName>
</protein>
<feature type="region of interest" description="Disordered" evidence="1">
    <location>
        <begin position="1"/>
        <end position="20"/>
    </location>
</feature>
<keyword evidence="3" id="KW-1185">Reference proteome</keyword>
<reference evidence="2 3" key="1">
    <citation type="submission" date="2021-01" db="EMBL/GenBank/DDBJ databases">
        <title>Streptomyces acididurans sp. nov., isolated from a peat swamp forest soil.</title>
        <authorList>
            <person name="Chantavorakit T."/>
            <person name="Duangmal K."/>
        </authorList>
    </citation>
    <scope>NUCLEOTIDE SEQUENCE [LARGE SCALE GENOMIC DNA]</scope>
    <source>
        <strain evidence="2 3">KK5PA1</strain>
    </source>
</reference>
<evidence type="ECO:0000313" key="3">
    <source>
        <dbReference type="Proteomes" id="UP000749040"/>
    </source>
</evidence>
<organism evidence="2 3">
    <name type="scientific">Actinacidiphila acididurans</name>
    <dbReference type="NCBI Taxonomy" id="2784346"/>
    <lineage>
        <taxon>Bacteria</taxon>
        <taxon>Bacillati</taxon>
        <taxon>Actinomycetota</taxon>
        <taxon>Actinomycetes</taxon>
        <taxon>Kitasatosporales</taxon>
        <taxon>Streptomycetaceae</taxon>
        <taxon>Actinacidiphila</taxon>
    </lineage>
</organism>